<dbReference type="InterPro" id="IPR036320">
    <property type="entry name" value="Glycosyl_Trfase_fam3_N_dom_sf"/>
</dbReference>
<feature type="binding site" evidence="10">
    <location>
        <begin position="282"/>
        <end position="285"/>
    </location>
    <ligand>
        <name>5-phospho-alpha-D-ribose 1-diphosphate</name>
        <dbReference type="ChEBI" id="CHEBI:58017"/>
    </ligand>
</feature>
<keyword evidence="10" id="KW-0479">Metal-binding</keyword>
<gene>
    <name evidence="10" type="primary">trpD</name>
    <name evidence="14" type="ORF">XJ32_04945</name>
</gene>
<dbReference type="Pfam" id="PF00117">
    <property type="entry name" value="GATase"/>
    <property type="match status" value="1"/>
</dbReference>
<dbReference type="NCBIfam" id="TIGR01245">
    <property type="entry name" value="trpD"/>
    <property type="match status" value="1"/>
</dbReference>
<dbReference type="CDD" id="cd01743">
    <property type="entry name" value="GATase1_Anthranilate_Synthase"/>
    <property type="match status" value="1"/>
</dbReference>
<dbReference type="NCBIfam" id="NF011201">
    <property type="entry name" value="PRK14607.1"/>
    <property type="match status" value="1"/>
</dbReference>
<dbReference type="PRINTS" id="PR00097">
    <property type="entry name" value="ANTSNTHASEII"/>
</dbReference>
<evidence type="ECO:0000256" key="8">
    <source>
        <dbReference type="ARBA" id="ARBA00052328"/>
    </source>
</evidence>
<feature type="binding site" evidence="10">
    <location>
        <position position="418"/>
    </location>
    <ligand>
        <name>Mg(2+)</name>
        <dbReference type="ChEBI" id="CHEBI:18420"/>
        <label>2</label>
    </ligand>
</feature>
<feature type="binding site" evidence="10">
    <location>
        <position position="418"/>
    </location>
    <ligand>
        <name>Mg(2+)</name>
        <dbReference type="ChEBI" id="CHEBI:18420"/>
        <label>1</label>
    </ligand>
</feature>
<dbReference type="PROSITE" id="PS51273">
    <property type="entry name" value="GATASE_TYPE_1"/>
    <property type="match status" value="1"/>
</dbReference>
<dbReference type="RefSeq" id="WP_077388546.1">
    <property type="nucleotide sequence ID" value="NZ_CP019645.1"/>
</dbReference>
<dbReference type="HAMAP" id="MF_00211">
    <property type="entry name" value="TrpD"/>
    <property type="match status" value="1"/>
</dbReference>
<feature type="binding site" evidence="10">
    <location>
        <begin position="275"/>
        <end position="276"/>
    </location>
    <ligand>
        <name>5-phospho-alpha-D-ribose 1-diphosphate</name>
        <dbReference type="ChEBI" id="CHEBI:58017"/>
    </ligand>
</feature>
<dbReference type="InterPro" id="IPR029062">
    <property type="entry name" value="Class_I_gatase-like"/>
</dbReference>
<dbReference type="Proteomes" id="UP000188298">
    <property type="component" value="Chromosome"/>
</dbReference>
<feature type="binding site" evidence="10">
    <location>
        <position position="272"/>
    </location>
    <ligand>
        <name>anthranilate</name>
        <dbReference type="ChEBI" id="CHEBI:16567"/>
        <label>1</label>
    </ligand>
</feature>
<dbReference type="InterPro" id="IPR035902">
    <property type="entry name" value="Nuc_phospho_transferase"/>
</dbReference>
<sequence>MILLIDNYDSFTYNIYQLVAKLGFSVIVKRNDAIDIETIRMLKPTHIILGPGPNSPKDSRICLDIITQLKGEYPILGICLGHEAILYAFDVPIVNAKNIVHGKVSPLTHTEDGIFTNIPQHVQITRYHSLVAKREQIPDCFHINAVSDDGEVMAVTHKQYPLFGLQFHPESIGTQYGEKMILNFIHYKRRSIPIKLYLQKLAHLENLSFVESYDLMECIAENDLTPAQLGSLITSFYHKGPSGEELAAFASLLISKAKHFEIQDSKRIDIVGTGGSARKTFNVSTTTALLLASMGLKVAKHGNRGITSKSGSADLLTNLGININMDMQTCKACYENLGITFLFAPNIHNALKHVQGVRKELGFKSFFNLLGPLSNPLRPTHQLIGVFSKDYTELLANALKILGVERAMVVHGLDGIDEISLCAATQVSELKDGEIHTYIFSPQKLGIELANHAELRGGDVAMNAEITLDILSGKASKKADLVALNAGASLYIYGYADSIEAGFHLAREHLQSKKALNLLESFRLQSNISQSNMKNE</sequence>
<dbReference type="GO" id="GO:0000287">
    <property type="term" value="F:magnesium ion binding"/>
    <property type="evidence" value="ECO:0007669"/>
    <property type="project" value="UniProtKB-UniRule"/>
</dbReference>
<dbReference type="SUPFAM" id="SSF47648">
    <property type="entry name" value="Nucleoside phosphorylase/phosphoribosyltransferase N-terminal domain"/>
    <property type="match status" value="1"/>
</dbReference>
<dbReference type="SUPFAM" id="SSF52317">
    <property type="entry name" value="Class I glutamine amidotransferase-like"/>
    <property type="match status" value="1"/>
</dbReference>
<dbReference type="Gene3D" id="3.40.1030.10">
    <property type="entry name" value="Nucleoside phosphorylase/phosphoribosyltransferase catalytic domain"/>
    <property type="match status" value="1"/>
</dbReference>
<dbReference type="GO" id="GO:0004048">
    <property type="term" value="F:anthranilate phosphoribosyltransferase activity"/>
    <property type="evidence" value="ECO:0007669"/>
    <property type="project" value="UniProtKB-UniRule"/>
</dbReference>
<evidence type="ECO:0000259" key="12">
    <source>
        <dbReference type="Pfam" id="PF00591"/>
    </source>
</evidence>
<keyword evidence="3 10" id="KW-0328">Glycosyltransferase</keyword>
<keyword evidence="4 10" id="KW-0808">Transferase</keyword>
<comment type="subunit">
    <text evidence="10">Homodimer.</text>
</comment>
<feature type="binding site" evidence="10">
    <location>
        <begin position="300"/>
        <end position="308"/>
    </location>
    <ligand>
        <name>5-phospho-alpha-D-ribose 1-diphosphate</name>
        <dbReference type="ChEBI" id="CHEBI:58017"/>
    </ligand>
</feature>
<dbReference type="PRINTS" id="PR00096">
    <property type="entry name" value="GATASE"/>
</dbReference>
<feature type="binding site" evidence="10">
    <location>
        <position position="303"/>
    </location>
    <ligand>
        <name>anthranilate</name>
        <dbReference type="ChEBI" id="CHEBI:16567"/>
        <label>1</label>
    </ligand>
</feature>
<evidence type="ECO:0000313" key="14">
    <source>
        <dbReference type="EMBL" id="AQQ59547.1"/>
    </source>
</evidence>
<feature type="binding site" evidence="10">
    <location>
        <position position="358"/>
    </location>
    <ligand>
        <name>anthranilate</name>
        <dbReference type="ChEBI" id="CHEBI:16567"/>
        <label>2</label>
    </ligand>
</feature>
<comment type="similarity">
    <text evidence="10">Belongs to the anthranilate phosphoribosyltransferase family.</text>
</comment>
<dbReference type="InterPro" id="IPR005940">
    <property type="entry name" value="Anthranilate_Pribosyl_Tfrase"/>
</dbReference>
<dbReference type="InterPro" id="IPR000312">
    <property type="entry name" value="Glycosyl_Trfase_fam3"/>
</dbReference>
<comment type="similarity">
    <text evidence="9">In the C-terminal section; belongs to the anthranilate phosphoribosyltransferase family.</text>
</comment>
<evidence type="ECO:0000256" key="10">
    <source>
        <dbReference type="HAMAP-Rule" id="MF_00211"/>
    </source>
</evidence>
<feature type="binding site" evidence="10">
    <location>
        <position position="312"/>
    </location>
    <ligand>
        <name>5-phospho-alpha-D-ribose 1-diphosphate</name>
        <dbReference type="ChEBI" id="CHEBI:58017"/>
    </ligand>
</feature>
<dbReference type="FunFam" id="3.40.50.880:FF:000003">
    <property type="entry name" value="Anthranilate synthase component II"/>
    <property type="match status" value="1"/>
</dbReference>
<accession>A0A1Q2LHM7</accession>
<evidence type="ECO:0000256" key="4">
    <source>
        <dbReference type="ARBA" id="ARBA00022679"/>
    </source>
</evidence>
<keyword evidence="6 14" id="KW-0315">Glutamine amidotransferase</keyword>
<feature type="domain" description="Glycosyl transferase family 3" evidence="12">
    <location>
        <begin position="267"/>
        <end position="515"/>
    </location>
</feature>
<evidence type="ECO:0000256" key="5">
    <source>
        <dbReference type="ARBA" id="ARBA00022822"/>
    </source>
</evidence>
<dbReference type="NCBIfam" id="TIGR00566">
    <property type="entry name" value="trpG_papA"/>
    <property type="match status" value="1"/>
</dbReference>
<evidence type="ECO:0000313" key="15">
    <source>
        <dbReference type="Proteomes" id="UP000188298"/>
    </source>
</evidence>
<feature type="binding site" evidence="10">
    <location>
        <position position="272"/>
    </location>
    <ligand>
        <name>5-phospho-alpha-D-ribose 1-diphosphate</name>
        <dbReference type="ChEBI" id="CHEBI:58017"/>
    </ligand>
</feature>
<dbReference type="Pfam" id="PF00591">
    <property type="entry name" value="Glycos_transf_3"/>
    <property type="match status" value="1"/>
</dbReference>
<feature type="binding site" evidence="10">
    <location>
        <position position="280"/>
    </location>
    <ligand>
        <name>5-phospho-alpha-D-ribose 1-diphosphate</name>
        <dbReference type="ChEBI" id="CHEBI:58017"/>
    </ligand>
</feature>
<comment type="caution">
    <text evidence="10">Lacks conserved residue(s) required for the propagation of feature annotation.</text>
</comment>
<organism evidence="14 15">
    <name type="scientific">Helicobacter bilis</name>
    <dbReference type="NCBI Taxonomy" id="37372"/>
    <lineage>
        <taxon>Bacteria</taxon>
        <taxon>Pseudomonadati</taxon>
        <taxon>Campylobacterota</taxon>
        <taxon>Epsilonproteobacteria</taxon>
        <taxon>Campylobacterales</taxon>
        <taxon>Helicobacteraceae</taxon>
        <taxon>Helicobacter</taxon>
    </lineage>
</organism>
<dbReference type="EC" id="2.4.2.18" evidence="10"/>
<evidence type="ECO:0000256" key="6">
    <source>
        <dbReference type="ARBA" id="ARBA00022962"/>
    </source>
</evidence>
<dbReference type="UniPathway" id="UPA00035">
    <property type="reaction ID" value="UER00041"/>
</dbReference>
<dbReference type="Gene3D" id="1.20.970.10">
    <property type="entry name" value="Transferase, Pyrimidine Nucleoside Phosphorylase, Chain C"/>
    <property type="match status" value="1"/>
</dbReference>
<feature type="domain" description="Glutamine amidotransferase" evidence="11">
    <location>
        <begin position="3"/>
        <end position="185"/>
    </location>
</feature>
<dbReference type="AlphaFoldDB" id="A0A1Q2LHM7"/>
<feature type="domain" description="Glycosyl transferase family 3 N-terminal" evidence="13">
    <location>
        <begin position="197"/>
        <end position="256"/>
    </location>
</feature>
<evidence type="ECO:0000259" key="11">
    <source>
        <dbReference type="Pfam" id="PF00117"/>
    </source>
</evidence>
<dbReference type="InterPro" id="IPR017459">
    <property type="entry name" value="Glycosyl_Trfase_fam3_N_dom"/>
</dbReference>
<comment type="cofactor">
    <cofactor evidence="10">
        <name>Mg(2+)</name>
        <dbReference type="ChEBI" id="CHEBI:18420"/>
    </cofactor>
    <text evidence="10">Binds 2 magnesium ions per monomer.</text>
</comment>
<protein>
    <recommendedName>
        <fullName evidence="10">Anthranilate phosphoribosyltransferase</fullName>
        <ecNumber evidence="10">2.4.2.18</ecNumber>
    </recommendedName>
</protein>
<proteinExistence type="inferred from homology"/>
<dbReference type="SUPFAM" id="SSF52418">
    <property type="entry name" value="Nucleoside phosphorylase/phosphoribosyltransferase catalytic domain"/>
    <property type="match status" value="1"/>
</dbReference>
<dbReference type="FunFam" id="3.40.1030.10:FF:000002">
    <property type="entry name" value="Anthranilate phosphoribosyltransferase"/>
    <property type="match status" value="1"/>
</dbReference>
<evidence type="ECO:0000256" key="9">
    <source>
        <dbReference type="ARBA" id="ARBA00061188"/>
    </source>
</evidence>
<dbReference type="GO" id="GO:0000162">
    <property type="term" value="P:L-tryptophan biosynthetic process"/>
    <property type="evidence" value="ECO:0007669"/>
    <property type="project" value="UniProtKB-UniRule"/>
</dbReference>
<dbReference type="PANTHER" id="PTHR43285:SF2">
    <property type="entry name" value="ANTHRANILATE PHOSPHORIBOSYLTRANSFERASE"/>
    <property type="match status" value="1"/>
</dbReference>
<dbReference type="Pfam" id="PF02885">
    <property type="entry name" value="Glycos_trans_3N"/>
    <property type="match status" value="1"/>
</dbReference>
<keyword evidence="7 10" id="KW-0057">Aromatic amino acid biosynthesis</keyword>
<name>A0A1Q2LHM7_9HELI</name>
<dbReference type="PANTHER" id="PTHR43285">
    <property type="entry name" value="ANTHRANILATE PHOSPHORIBOSYLTRANSFERASE"/>
    <property type="match status" value="1"/>
</dbReference>
<dbReference type="InterPro" id="IPR006221">
    <property type="entry name" value="TrpG/PapA_dom"/>
</dbReference>
<dbReference type="InterPro" id="IPR017926">
    <property type="entry name" value="GATASE"/>
</dbReference>
<feature type="binding site" evidence="10">
    <location>
        <position position="284"/>
    </location>
    <ligand>
        <name>Mg(2+)</name>
        <dbReference type="ChEBI" id="CHEBI:18420"/>
        <label>1</label>
    </ligand>
</feature>
<dbReference type="KEGG" id="hbl:XJ32_04945"/>
<comment type="function">
    <text evidence="10">Catalyzes the transfer of the phosphoribosyl group of 5-phosphorylribose-1-pyrophosphate (PRPP) to anthranilate to yield N-(5'-phosphoribosyl)-anthranilate (PRA).</text>
</comment>
<dbReference type="Gene3D" id="3.40.50.880">
    <property type="match status" value="1"/>
</dbReference>
<evidence type="ECO:0000256" key="1">
    <source>
        <dbReference type="ARBA" id="ARBA00004907"/>
    </source>
</evidence>
<evidence type="ECO:0000259" key="13">
    <source>
        <dbReference type="Pfam" id="PF02885"/>
    </source>
</evidence>
<dbReference type="EMBL" id="CP019645">
    <property type="protein sequence ID" value="AQQ59547.1"/>
    <property type="molecule type" value="Genomic_DNA"/>
</dbReference>
<feature type="binding site" evidence="10">
    <location>
        <position position="417"/>
    </location>
    <ligand>
        <name>Mg(2+)</name>
        <dbReference type="ChEBI" id="CHEBI:18420"/>
        <label>2</label>
    </ligand>
</feature>
<keyword evidence="2 10" id="KW-0028">Amino-acid biosynthesis</keyword>
<evidence type="ECO:0000256" key="7">
    <source>
        <dbReference type="ARBA" id="ARBA00023141"/>
    </source>
</evidence>
<evidence type="ECO:0000256" key="2">
    <source>
        <dbReference type="ARBA" id="ARBA00022605"/>
    </source>
</evidence>
<comment type="catalytic activity">
    <reaction evidence="8 10">
        <text>N-(5-phospho-beta-D-ribosyl)anthranilate + diphosphate = 5-phospho-alpha-D-ribose 1-diphosphate + anthranilate</text>
        <dbReference type="Rhea" id="RHEA:11768"/>
        <dbReference type="ChEBI" id="CHEBI:16567"/>
        <dbReference type="ChEBI" id="CHEBI:18277"/>
        <dbReference type="ChEBI" id="CHEBI:33019"/>
        <dbReference type="ChEBI" id="CHEBI:58017"/>
        <dbReference type="EC" id="2.4.2.18"/>
    </reaction>
</comment>
<dbReference type="GO" id="GO:0005829">
    <property type="term" value="C:cytosol"/>
    <property type="evidence" value="ECO:0007669"/>
    <property type="project" value="TreeGrafter"/>
</dbReference>
<keyword evidence="5 10" id="KW-0822">Tryptophan biosynthesis</keyword>
<comment type="pathway">
    <text evidence="1 10">Amino-acid biosynthesis; L-tryptophan biosynthesis; L-tryptophan from chorismate: step 2/5.</text>
</comment>
<reference evidence="14 15" key="1">
    <citation type="submission" date="2017-02" db="EMBL/GenBank/DDBJ databases">
        <title>Whole genome sequencing of Helicobacter bilis strain AAQJH.</title>
        <authorList>
            <person name="Conlan S."/>
            <person name="Thomas P.J."/>
            <person name="Mullikin J."/>
            <person name="Palmore T.N."/>
            <person name="Frank K.M."/>
            <person name="Segre J.A."/>
        </authorList>
    </citation>
    <scope>NUCLEOTIDE SEQUENCE [LARGE SCALE GENOMIC DNA]</scope>
    <source>
        <strain evidence="14 15">AAQJH</strain>
    </source>
</reference>
<keyword evidence="10" id="KW-0460">Magnesium</keyword>
<evidence type="ECO:0000256" key="3">
    <source>
        <dbReference type="ARBA" id="ARBA00022676"/>
    </source>
</evidence>